<comment type="function">
    <text evidence="1">High-conductance voltage-dependent solute channel with a slight selectivity for cations transporting triosephosphates, dicarboxylic acids, ATP, inorganic phosphate (Pi), sugars, and positively or negatively charged amino acids.</text>
</comment>
<sequence length="213" mass="23265">MTRASVKGKYEAGVQAASATVSVNAGDLKLKATCTDSTFVNVRSLNGITLGVEKPGFFMIDYDLPKKAARFQFMSSAKLAGKQLKLTYIHAQKANMTVLDGNLAFDPSNKVSAKYSFASASGQLKYSYVHGGGGITFEPSYDFSNNSWNFSMQKAYGEDSLKTSYETSKNTLGVEWTRDSKVAGSFKVSTSVNMNTETKSPKLIAERTWNFEI</sequence>
<keyword evidence="7" id="KW-0150">Chloroplast</keyword>
<dbReference type="GO" id="GO:0009707">
    <property type="term" value="C:chloroplast outer membrane"/>
    <property type="evidence" value="ECO:0007669"/>
    <property type="project" value="UniProtKB-SubCell"/>
</dbReference>
<keyword evidence="12" id="KW-0626">Porin</keyword>
<evidence type="ECO:0000256" key="4">
    <source>
        <dbReference type="ARBA" id="ARBA00011593"/>
    </source>
</evidence>
<comment type="subunit">
    <text evidence="4">Homooligomers form large rather nonselective pores in plastidial outer membranes.</text>
</comment>
<keyword evidence="5" id="KW-0813">Transport</keyword>
<dbReference type="InterPro" id="IPR034626">
    <property type="entry name" value="OEP24"/>
</dbReference>
<dbReference type="GO" id="GO:0034765">
    <property type="term" value="P:regulation of monoatomic ion transmembrane transport"/>
    <property type="evidence" value="ECO:0007669"/>
    <property type="project" value="InterPro"/>
</dbReference>
<dbReference type="PANTHER" id="PTHR35284:SF1">
    <property type="entry name" value="OUTER ENVELOPE PORE PROTEIN 24A, CHLOROPLASTIC-RELATED"/>
    <property type="match status" value="1"/>
</dbReference>
<evidence type="ECO:0000256" key="11">
    <source>
        <dbReference type="ARBA" id="ARBA00023065"/>
    </source>
</evidence>
<dbReference type="GO" id="GO:0015288">
    <property type="term" value="F:porin activity"/>
    <property type="evidence" value="ECO:0007669"/>
    <property type="project" value="UniProtKB-KW"/>
</dbReference>
<evidence type="ECO:0000256" key="7">
    <source>
        <dbReference type="ARBA" id="ARBA00022528"/>
    </source>
</evidence>
<organism evidence="14">
    <name type="scientific">Picea sitchensis</name>
    <name type="common">Sitka spruce</name>
    <name type="synonym">Pinus sitchensis</name>
    <dbReference type="NCBI Taxonomy" id="3332"/>
    <lineage>
        <taxon>Eukaryota</taxon>
        <taxon>Viridiplantae</taxon>
        <taxon>Streptophyta</taxon>
        <taxon>Embryophyta</taxon>
        <taxon>Tracheophyta</taxon>
        <taxon>Spermatophyta</taxon>
        <taxon>Pinopsida</taxon>
        <taxon>Pinidae</taxon>
        <taxon>Conifers I</taxon>
        <taxon>Pinales</taxon>
        <taxon>Pinaceae</taxon>
        <taxon>Picea</taxon>
    </lineage>
</organism>
<keyword evidence="10" id="KW-1002">Plastid outer membrane</keyword>
<dbReference type="GO" id="GO:0046930">
    <property type="term" value="C:pore complex"/>
    <property type="evidence" value="ECO:0007669"/>
    <property type="project" value="UniProtKB-KW"/>
</dbReference>
<evidence type="ECO:0000256" key="9">
    <source>
        <dbReference type="ARBA" id="ARBA00022692"/>
    </source>
</evidence>
<dbReference type="GO" id="GO:0022843">
    <property type="term" value="F:voltage-gated monoatomic cation channel activity"/>
    <property type="evidence" value="ECO:0007669"/>
    <property type="project" value="InterPro"/>
</dbReference>
<evidence type="ECO:0000256" key="2">
    <source>
        <dbReference type="ARBA" id="ARBA00004396"/>
    </source>
</evidence>
<keyword evidence="9" id="KW-0812">Transmembrane</keyword>
<keyword evidence="8" id="KW-0934">Plastid</keyword>
<dbReference type="GO" id="GO:0034426">
    <property type="term" value="C:etioplast membrane"/>
    <property type="evidence" value="ECO:0007669"/>
    <property type="project" value="UniProtKB-SubCell"/>
</dbReference>
<evidence type="ECO:0000256" key="12">
    <source>
        <dbReference type="ARBA" id="ARBA00023114"/>
    </source>
</evidence>
<proteinExistence type="evidence at transcript level"/>
<evidence type="ECO:0008006" key="15">
    <source>
        <dbReference type="Google" id="ProtNLM"/>
    </source>
</evidence>
<dbReference type="PANTHER" id="PTHR35284">
    <property type="entry name" value="OUTER ENVELOPE PORE PROTEIN 24A, CHLOROPLASTIC-RELATED"/>
    <property type="match status" value="1"/>
</dbReference>
<keyword evidence="11" id="KW-0406">Ion transport</keyword>
<dbReference type="EMBL" id="EF083404">
    <property type="protein sequence ID" value="ABK22752.1"/>
    <property type="molecule type" value="mRNA"/>
</dbReference>
<evidence type="ECO:0000256" key="10">
    <source>
        <dbReference type="ARBA" id="ARBA00022805"/>
    </source>
</evidence>
<name>A9NQ41_PICSI</name>
<evidence type="ECO:0000256" key="6">
    <source>
        <dbReference type="ARBA" id="ARBA00022452"/>
    </source>
</evidence>
<keyword evidence="13" id="KW-0472">Membrane</keyword>
<keyword evidence="6" id="KW-1134">Transmembrane beta strand</keyword>
<evidence type="ECO:0000256" key="5">
    <source>
        <dbReference type="ARBA" id="ARBA00022448"/>
    </source>
</evidence>
<evidence type="ECO:0000256" key="13">
    <source>
        <dbReference type="ARBA" id="ARBA00023136"/>
    </source>
</evidence>
<evidence type="ECO:0000256" key="3">
    <source>
        <dbReference type="ARBA" id="ARBA00004441"/>
    </source>
</evidence>
<evidence type="ECO:0000313" key="14">
    <source>
        <dbReference type="EMBL" id="ABK22752.1"/>
    </source>
</evidence>
<evidence type="ECO:0000256" key="1">
    <source>
        <dbReference type="ARBA" id="ARBA00002327"/>
    </source>
</evidence>
<reference evidence="14" key="1">
    <citation type="journal article" date="2008" name="BMC Genomics">
        <title>A conifer genomics resource of 200,000 spruce (Picea spp.) ESTs and 6,464 high-quality, sequence-finished full-length cDNAs for Sitka spruce (Picea sitchensis).</title>
        <authorList>
            <person name="Ralph S.G."/>
            <person name="Chun H.J."/>
            <person name="Kolosova N."/>
            <person name="Cooper D."/>
            <person name="Oddy C."/>
            <person name="Ritland C.E."/>
            <person name="Kirkpatrick R."/>
            <person name="Moore R."/>
            <person name="Barber S."/>
            <person name="Holt R.A."/>
            <person name="Jones S.J."/>
            <person name="Marra M.A."/>
            <person name="Douglas C.J."/>
            <person name="Ritland K."/>
            <person name="Bohlmann J."/>
        </authorList>
    </citation>
    <scope>NUCLEOTIDE SEQUENCE</scope>
    <source>
        <tissue evidence="14">Bark</tissue>
    </source>
</reference>
<comment type="subcellular location">
    <subcellularLocation>
        <location evidence="2">Plastid</location>
        <location evidence="2">Chloroplast outer membrane</location>
        <topology evidence="2">Multi-pass membrane protein</topology>
    </subcellularLocation>
    <subcellularLocation>
        <location evidence="3">Plastid</location>
        <location evidence="3">Etioplast membrane</location>
        <topology evidence="3">Multi-pass membrane protein</topology>
    </subcellularLocation>
</comment>
<dbReference type="AlphaFoldDB" id="A9NQ41"/>
<protein>
    <recommendedName>
        <fullName evidence="15">Outer envelope pore protein 24, chloroplastic</fullName>
    </recommendedName>
</protein>
<accession>A9NQ41</accession>
<evidence type="ECO:0000256" key="8">
    <source>
        <dbReference type="ARBA" id="ARBA00022640"/>
    </source>
</evidence>